<proteinExistence type="inferred from homology"/>
<feature type="compositionally biased region" description="Acidic residues" evidence="3">
    <location>
        <begin position="91"/>
        <end position="103"/>
    </location>
</feature>
<dbReference type="OrthoDB" id="1854502at2759"/>
<dbReference type="Proteomes" id="UP000835052">
    <property type="component" value="Unassembled WGS sequence"/>
</dbReference>
<sequence length="529" mass="60211">MASFPTTSNISFSDAAEVSVSENLRTWDSSETKKIDMQSLQEYTVDLIDKLTKTLEQVKETNSEMKKTLKEMKKFSRNMTAKNQAGSPANAEEDSFSSEDDDSKTDNKASPVQKTEVDPPKPVAKEIAKEVAKEVVKEISKKEKLNKSSQRPRKLRKTRSLLPANQCAAEPIGFRSIVAMAIHKGGIPVCMYEPTGLLQLLCEELKWSYLLDNAAACNSPDERLSWIVAYAISVYSSTIGRYRKPFNPVIGETFDYIDNERGWKFHGEQVSHHPCITAAQAQGKNWLWWQNLTAEVITSKLNMISELTPGMPVRVRIGSEDICWTRPKTTIEKINAIPEKRNIYHEGSMQFRSSSGCSARLVVNRTRECAGEVFDRNGRQCFKLFGGWDVGLSRSKPGGENRESLFELKGHDYNPAQYGFTKFTMSLNELYEEDRPSLPPTDCRFRPDMRALESGKIELTAQYKDALERLQRARERANTYTPLWFTPETDSFIGKGFFVSNGKYWDAKTRRYSEQHERNLFPAVFAIQK</sequence>
<dbReference type="AlphaFoldDB" id="A0A8S1H9E1"/>
<dbReference type="PANTHER" id="PTHR10972:SF205">
    <property type="entry name" value="OXYSTEROL-BINDING PROTEIN 1"/>
    <property type="match status" value="1"/>
</dbReference>
<feature type="region of interest" description="Disordered" evidence="3">
    <location>
        <begin position="77"/>
        <end position="124"/>
    </location>
</feature>
<dbReference type="SUPFAM" id="SSF144000">
    <property type="entry name" value="Oxysterol-binding protein-like"/>
    <property type="match status" value="1"/>
</dbReference>
<feature type="compositionally biased region" description="Basic and acidic residues" evidence="3">
    <location>
        <begin position="115"/>
        <end position="124"/>
    </location>
</feature>
<feature type="compositionally biased region" description="Polar residues" evidence="3">
    <location>
        <begin position="77"/>
        <end position="87"/>
    </location>
</feature>
<evidence type="ECO:0000256" key="2">
    <source>
        <dbReference type="ARBA" id="ARBA00022553"/>
    </source>
</evidence>
<comment type="similarity">
    <text evidence="1">Belongs to the OSBP family.</text>
</comment>
<evidence type="ECO:0008006" key="6">
    <source>
        <dbReference type="Google" id="ProtNLM"/>
    </source>
</evidence>
<accession>A0A8S1H9E1</accession>
<evidence type="ECO:0000313" key="5">
    <source>
        <dbReference type="Proteomes" id="UP000835052"/>
    </source>
</evidence>
<organism evidence="4 5">
    <name type="scientific">Caenorhabditis auriculariae</name>
    <dbReference type="NCBI Taxonomy" id="2777116"/>
    <lineage>
        <taxon>Eukaryota</taxon>
        <taxon>Metazoa</taxon>
        <taxon>Ecdysozoa</taxon>
        <taxon>Nematoda</taxon>
        <taxon>Chromadorea</taxon>
        <taxon>Rhabditida</taxon>
        <taxon>Rhabditina</taxon>
        <taxon>Rhabditomorpha</taxon>
        <taxon>Rhabditoidea</taxon>
        <taxon>Rhabditidae</taxon>
        <taxon>Peloderinae</taxon>
        <taxon>Caenorhabditis</taxon>
    </lineage>
</organism>
<dbReference type="InterPro" id="IPR000648">
    <property type="entry name" value="Oxysterol-bd"/>
</dbReference>
<evidence type="ECO:0000313" key="4">
    <source>
        <dbReference type="EMBL" id="CAD6192074.1"/>
    </source>
</evidence>
<protein>
    <recommendedName>
        <fullName evidence="6">Oxysterol-binding protein</fullName>
    </recommendedName>
</protein>
<reference evidence="4" key="1">
    <citation type="submission" date="2020-10" db="EMBL/GenBank/DDBJ databases">
        <authorList>
            <person name="Kikuchi T."/>
        </authorList>
    </citation>
    <scope>NUCLEOTIDE SEQUENCE</scope>
    <source>
        <strain evidence="4">NKZ352</strain>
    </source>
</reference>
<evidence type="ECO:0000256" key="1">
    <source>
        <dbReference type="ARBA" id="ARBA00008842"/>
    </source>
</evidence>
<keyword evidence="5" id="KW-1185">Reference proteome</keyword>
<evidence type="ECO:0000256" key="3">
    <source>
        <dbReference type="SAM" id="MobiDB-lite"/>
    </source>
</evidence>
<dbReference type="InterPro" id="IPR037239">
    <property type="entry name" value="OSBP_sf"/>
</dbReference>
<comment type="caution">
    <text evidence="4">The sequence shown here is derived from an EMBL/GenBank/DDBJ whole genome shotgun (WGS) entry which is preliminary data.</text>
</comment>
<dbReference type="PANTHER" id="PTHR10972">
    <property type="entry name" value="OXYSTEROL-BINDING PROTEIN-RELATED"/>
    <property type="match status" value="1"/>
</dbReference>
<dbReference type="GO" id="GO:0005886">
    <property type="term" value="C:plasma membrane"/>
    <property type="evidence" value="ECO:0007669"/>
    <property type="project" value="TreeGrafter"/>
</dbReference>
<dbReference type="GO" id="GO:0097038">
    <property type="term" value="C:perinuclear endoplasmic reticulum"/>
    <property type="evidence" value="ECO:0007669"/>
    <property type="project" value="TreeGrafter"/>
</dbReference>
<gene>
    <name evidence="4" type="ORF">CAUJ_LOCUS7993</name>
</gene>
<dbReference type="Pfam" id="PF01237">
    <property type="entry name" value="Oxysterol_BP"/>
    <property type="match status" value="1"/>
</dbReference>
<dbReference type="EMBL" id="CAJGYM010000025">
    <property type="protein sequence ID" value="CAD6192074.1"/>
    <property type="molecule type" value="Genomic_DNA"/>
</dbReference>
<keyword evidence="2" id="KW-0597">Phosphoprotein</keyword>
<dbReference type="GO" id="GO:0032934">
    <property type="term" value="F:sterol binding"/>
    <property type="evidence" value="ECO:0007669"/>
    <property type="project" value="TreeGrafter"/>
</dbReference>
<name>A0A8S1H9E1_9PELO</name>
<feature type="region of interest" description="Disordered" evidence="3">
    <location>
        <begin position="1"/>
        <end position="29"/>
    </location>
</feature>
<dbReference type="Gene3D" id="2.40.160.120">
    <property type="match status" value="1"/>
</dbReference>
<feature type="compositionally biased region" description="Polar residues" evidence="3">
    <location>
        <begin position="1"/>
        <end position="12"/>
    </location>
</feature>
<dbReference type="GO" id="GO:0005829">
    <property type="term" value="C:cytosol"/>
    <property type="evidence" value="ECO:0007669"/>
    <property type="project" value="TreeGrafter"/>
</dbReference>